<keyword evidence="4" id="KW-1185">Reference proteome</keyword>
<gene>
    <name evidence="3" type="ORF">D7Z54_00205</name>
</gene>
<name>A0A428N9H2_9BACI</name>
<evidence type="ECO:0000256" key="1">
    <source>
        <dbReference type="SAM" id="MobiDB-lite"/>
    </source>
</evidence>
<dbReference type="InterPro" id="IPR001387">
    <property type="entry name" value="Cro/C1-type_HTH"/>
</dbReference>
<evidence type="ECO:0000313" key="3">
    <source>
        <dbReference type="EMBL" id="RSL35036.1"/>
    </source>
</evidence>
<evidence type="ECO:0000259" key="2">
    <source>
        <dbReference type="PROSITE" id="PS50943"/>
    </source>
</evidence>
<organism evidence="3 4">
    <name type="scientific">Salibacterium salarium</name>
    <dbReference type="NCBI Taxonomy" id="284579"/>
    <lineage>
        <taxon>Bacteria</taxon>
        <taxon>Bacillati</taxon>
        <taxon>Bacillota</taxon>
        <taxon>Bacilli</taxon>
        <taxon>Bacillales</taxon>
        <taxon>Bacillaceae</taxon>
    </lineage>
</organism>
<comment type="caution">
    <text evidence="3">The sequence shown here is derived from an EMBL/GenBank/DDBJ whole genome shotgun (WGS) entry which is preliminary data.</text>
</comment>
<dbReference type="AlphaFoldDB" id="A0A428N9H2"/>
<feature type="region of interest" description="Disordered" evidence="1">
    <location>
        <begin position="29"/>
        <end position="52"/>
    </location>
</feature>
<dbReference type="Proteomes" id="UP000275076">
    <property type="component" value="Unassembled WGS sequence"/>
</dbReference>
<dbReference type="PROSITE" id="PS50943">
    <property type="entry name" value="HTH_CROC1"/>
    <property type="match status" value="1"/>
</dbReference>
<accession>A0A428N9H2</accession>
<sequence>MIERDLKNASIDNVIKLCKVLGIKTDDLANHEENQQQENEHPDLNAKDRRDIQKGLERMLNDLNIPGTYAAFDGQTLEDMDEEDRELLISSLENSLITAKRTTKQIPPLINIKINRSDLVDR</sequence>
<proteinExistence type="predicted"/>
<dbReference type="EMBL" id="RBVX01000001">
    <property type="protein sequence ID" value="RSL35036.1"/>
    <property type="molecule type" value="Genomic_DNA"/>
</dbReference>
<feature type="domain" description="HTH cro/C1-type" evidence="2">
    <location>
        <begin position="2"/>
        <end position="28"/>
    </location>
</feature>
<protein>
    <submittedName>
        <fullName evidence="3">XRE family transcriptional regulator</fullName>
    </submittedName>
</protein>
<evidence type="ECO:0000313" key="4">
    <source>
        <dbReference type="Proteomes" id="UP000275076"/>
    </source>
</evidence>
<reference evidence="3 4" key="1">
    <citation type="submission" date="2018-10" db="EMBL/GenBank/DDBJ databases">
        <title>Draft genome sequence of Bacillus salarius IM0101, isolated from a hypersaline soil in Inner Mongolia, China.</title>
        <authorList>
            <person name="Yamprayoonswat W."/>
            <person name="Boonvisut S."/>
            <person name="Jumpathong W."/>
            <person name="Sittihan S."/>
            <person name="Ruangsuj P."/>
            <person name="Wanthongcharoen S."/>
            <person name="Thongpramul N."/>
            <person name="Pimmason S."/>
            <person name="Yu B."/>
            <person name="Yasawong M."/>
        </authorList>
    </citation>
    <scope>NUCLEOTIDE SEQUENCE [LARGE SCALE GENOMIC DNA]</scope>
    <source>
        <strain evidence="3 4">IM0101</strain>
    </source>
</reference>